<proteinExistence type="predicted"/>
<dbReference type="Pfam" id="PF06153">
    <property type="entry name" value="CdAMP_rec"/>
    <property type="match status" value="1"/>
</dbReference>
<evidence type="ECO:0000313" key="1">
    <source>
        <dbReference type="EMBL" id="SES38270.1"/>
    </source>
</evidence>
<evidence type="ECO:0000313" key="2">
    <source>
        <dbReference type="Proteomes" id="UP000199318"/>
    </source>
</evidence>
<dbReference type="STRING" id="1464123.SAMN05444126_1536"/>
<organism evidence="1 2">
    <name type="scientific">Salisediminibacterium halotolerans</name>
    <dbReference type="NCBI Taxonomy" id="517425"/>
    <lineage>
        <taxon>Bacteria</taxon>
        <taxon>Bacillati</taxon>
        <taxon>Bacillota</taxon>
        <taxon>Bacilli</taxon>
        <taxon>Bacillales</taxon>
        <taxon>Bacillaceae</taxon>
        <taxon>Salisediminibacterium</taxon>
    </lineage>
</organism>
<dbReference type="Gene3D" id="3.30.70.120">
    <property type="match status" value="1"/>
</dbReference>
<dbReference type="SUPFAM" id="SSF54913">
    <property type="entry name" value="GlnB-like"/>
    <property type="match status" value="1"/>
</dbReference>
<dbReference type="PANTHER" id="PTHR38456">
    <property type="entry name" value="CYCLIC DI-AMP RECEPTOR A"/>
    <property type="match status" value="1"/>
</dbReference>
<protein>
    <submittedName>
        <fullName evidence="1">Uncharacterized protein YaaQ</fullName>
    </submittedName>
</protein>
<dbReference type="EMBL" id="FOGV01000053">
    <property type="protein sequence ID" value="SES38270.1"/>
    <property type="molecule type" value="Genomic_DNA"/>
</dbReference>
<sequence>MKLFICIVHNHYRDVIEKGLNEEGYRMTELSSTGSFRRRGNTTFLIGAAEQDAENVKELMKKLCTEQEEKKPQPDFVTNRFVSFLIDVNDVRLFTENSPG</sequence>
<dbReference type="AlphaFoldDB" id="A0A1H9WWE5"/>
<dbReference type="InterPro" id="IPR010375">
    <property type="entry name" value="CdAMP_rec"/>
</dbReference>
<dbReference type="PANTHER" id="PTHR38456:SF1">
    <property type="entry name" value="CYCLIC DI-AMP RECEPTOR A"/>
    <property type="match status" value="1"/>
</dbReference>
<dbReference type="InterPro" id="IPR011322">
    <property type="entry name" value="N-reg_PII-like_a/b"/>
</dbReference>
<gene>
    <name evidence="1" type="ORF">SAMN05444126_1536</name>
</gene>
<dbReference type="Proteomes" id="UP000199318">
    <property type="component" value="Unassembled WGS sequence"/>
</dbReference>
<comment type="caution">
    <text evidence="1">The sequence shown here is derived from an EMBL/GenBank/DDBJ whole genome shotgun (WGS) entry which is preliminary data.</text>
</comment>
<name>A0A1H9WWE5_9BACI</name>
<dbReference type="OrthoDB" id="9794275at2"/>
<keyword evidence="2" id="KW-1185">Reference proteome</keyword>
<reference evidence="2" key="1">
    <citation type="submission" date="2016-10" db="EMBL/GenBank/DDBJ databases">
        <authorList>
            <person name="de Groot N.N."/>
        </authorList>
    </citation>
    <scope>NUCLEOTIDE SEQUENCE [LARGE SCALE GENOMIC DNA]</scope>
    <source>
        <strain evidence="2">10nlg</strain>
    </source>
</reference>
<dbReference type="InterPro" id="IPR015867">
    <property type="entry name" value="N-reg_PII/ATP_PRibTrfase_C"/>
</dbReference>
<accession>A0A1H9WWE5</accession>
<dbReference type="RefSeq" id="WP_093075419.1">
    <property type="nucleotide sequence ID" value="NZ_FOGV01000053.1"/>
</dbReference>